<dbReference type="CDD" id="cd17324">
    <property type="entry name" value="MFS_NepI_like"/>
    <property type="match status" value="1"/>
</dbReference>
<feature type="transmembrane region" description="Helical" evidence="6">
    <location>
        <begin position="232"/>
        <end position="251"/>
    </location>
</feature>
<accession>A0ABX1EXP2</accession>
<organism evidence="8 9">
    <name type="scientific">Falsiroseomonas frigidaquae</name>
    <dbReference type="NCBI Taxonomy" id="487318"/>
    <lineage>
        <taxon>Bacteria</taxon>
        <taxon>Pseudomonadati</taxon>
        <taxon>Pseudomonadota</taxon>
        <taxon>Alphaproteobacteria</taxon>
        <taxon>Acetobacterales</taxon>
        <taxon>Roseomonadaceae</taxon>
        <taxon>Falsiroseomonas</taxon>
    </lineage>
</organism>
<feature type="transmembrane region" description="Helical" evidence="6">
    <location>
        <begin position="323"/>
        <end position="348"/>
    </location>
</feature>
<feature type="transmembrane region" description="Helical" evidence="6">
    <location>
        <begin position="354"/>
        <end position="374"/>
    </location>
</feature>
<dbReference type="InterPro" id="IPR036259">
    <property type="entry name" value="MFS_trans_sf"/>
</dbReference>
<feature type="transmembrane region" description="Helical" evidence="6">
    <location>
        <begin position="267"/>
        <end position="285"/>
    </location>
</feature>
<evidence type="ECO:0000313" key="9">
    <source>
        <dbReference type="Proteomes" id="UP000765160"/>
    </source>
</evidence>
<evidence type="ECO:0000256" key="3">
    <source>
        <dbReference type="ARBA" id="ARBA00022692"/>
    </source>
</evidence>
<comment type="caution">
    <text evidence="8">The sequence shown here is derived from an EMBL/GenBank/DDBJ whole genome shotgun (WGS) entry which is preliminary data.</text>
</comment>
<comment type="subcellular location">
    <subcellularLocation>
        <location evidence="1">Cell membrane</location>
        <topology evidence="1">Multi-pass membrane protein</topology>
    </subcellularLocation>
</comment>
<dbReference type="InterPro" id="IPR020846">
    <property type="entry name" value="MFS_dom"/>
</dbReference>
<keyword evidence="9" id="KW-1185">Reference proteome</keyword>
<feature type="transmembrane region" description="Helical" evidence="6">
    <location>
        <begin position="28"/>
        <end position="51"/>
    </location>
</feature>
<dbReference type="Proteomes" id="UP000765160">
    <property type="component" value="Unassembled WGS sequence"/>
</dbReference>
<keyword evidence="3 6" id="KW-0812">Transmembrane</keyword>
<dbReference type="Gene3D" id="1.20.1720.10">
    <property type="entry name" value="Multidrug resistance protein D"/>
    <property type="match status" value="1"/>
</dbReference>
<dbReference type="InterPro" id="IPR011701">
    <property type="entry name" value="MFS"/>
</dbReference>
<dbReference type="Pfam" id="PF07690">
    <property type="entry name" value="MFS_1"/>
    <property type="match status" value="1"/>
</dbReference>
<feature type="transmembrane region" description="Helical" evidence="6">
    <location>
        <begin position="121"/>
        <end position="143"/>
    </location>
</feature>
<dbReference type="EMBL" id="JAAVTX010000002">
    <property type="protein sequence ID" value="NKE44845.1"/>
    <property type="molecule type" value="Genomic_DNA"/>
</dbReference>
<name>A0ABX1EXP2_9PROT</name>
<feature type="transmembrane region" description="Helical" evidence="6">
    <location>
        <begin position="63"/>
        <end position="82"/>
    </location>
</feature>
<evidence type="ECO:0000256" key="1">
    <source>
        <dbReference type="ARBA" id="ARBA00004651"/>
    </source>
</evidence>
<keyword evidence="5 6" id="KW-0472">Membrane</keyword>
<feature type="transmembrane region" description="Helical" evidence="6">
    <location>
        <begin position="203"/>
        <end position="226"/>
    </location>
</feature>
<feature type="transmembrane region" description="Helical" evidence="6">
    <location>
        <begin position="88"/>
        <end position="109"/>
    </location>
</feature>
<feature type="domain" description="Major facilitator superfamily (MFS) profile" evidence="7">
    <location>
        <begin position="1"/>
        <end position="378"/>
    </location>
</feature>
<dbReference type="PROSITE" id="PS50850">
    <property type="entry name" value="MFS"/>
    <property type="match status" value="1"/>
</dbReference>
<proteinExistence type="predicted"/>
<evidence type="ECO:0000256" key="4">
    <source>
        <dbReference type="ARBA" id="ARBA00022989"/>
    </source>
</evidence>
<dbReference type="RefSeq" id="WP_168049209.1">
    <property type="nucleotide sequence ID" value="NZ_JAATJR010000002.1"/>
</dbReference>
<keyword evidence="4 6" id="KW-1133">Transmembrane helix</keyword>
<evidence type="ECO:0000313" key="8">
    <source>
        <dbReference type="EMBL" id="NKE44845.1"/>
    </source>
</evidence>
<reference evidence="8 9" key="1">
    <citation type="submission" date="2020-03" db="EMBL/GenBank/DDBJ databases">
        <title>Roseomonas selenitidurans sp. nov. isolated from soil.</title>
        <authorList>
            <person name="Liu H."/>
        </authorList>
    </citation>
    <scope>NUCLEOTIDE SEQUENCE [LARGE SCALE GENOMIC DNA]</scope>
    <source>
        <strain evidence="8 9">JCM 15073</strain>
    </source>
</reference>
<gene>
    <name evidence="8" type="ORF">HB662_08650</name>
</gene>
<feature type="transmembrane region" description="Helical" evidence="6">
    <location>
        <begin position="149"/>
        <end position="169"/>
    </location>
</feature>
<dbReference type="InterPro" id="IPR050189">
    <property type="entry name" value="MFS_Efflux_Transporters"/>
</dbReference>
<dbReference type="PANTHER" id="PTHR43124">
    <property type="entry name" value="PURINE EFFLUX PUMP PBUE"/>
    <property type="match status" value="1"/>
</dbReference>
<evidence type="ECO:0000256" key="5">
    <source>
        <dbReference type="ARBA" id="ARBA00023136"/>
    </source>
</evidence>
<evidence type="ECO:0000256" key="6">
    <source>
        <dbReference type="SAM" id="Phobius"/>
    </source>
</evidence>
<feature type="transmembrane region" description="Helical" evidence="6">
    <location>
        <begin position="291"/>
        <end position="311"/>
    </location>
</feature>
<evidence type="ECO:0000259" key="7">
    <source>
        <dbReference type="PROSITE" id="PS50850"/>
    </source>
</evidence>
<dbReference type="PANTHER" id="PTHR43124:SF3">
    <property type="entry name" value="CHLORAMPHENICOL EFFLUX PUMP RV0191"/>
    <property type="match status" value="1"/>
</dbReference>
<sequence>MALAAFTIGCGMRMLDPLLPMLAREFNVGLGAVAPLIGGFALAYGVGQLVMGPLGDRFGKMPIVAVSMALYAGTQVAAAFAGELGTLLTVRVLGGFACAAVIPLLMAHIGDQVAYEHRQAMIGQLLTGMVVSQLLAAPLSGAVAEYAGWRSAFLALGVMTAGMTVFFALRLGPALWRAPEGAGRTIGLSGFLRILERKPGRRLLLAAATNGFLLFGGAFPFLASLLIERFELSAAGAGAVAASFGLGSLLYTQNAARLLRWLGERRLVLWGGIGIAVALCVFALATAWWMVAVAQCAVGLLFFMLHGVLQARATEALPEARGTAVAAFAMALFLGQSLGSVVFGGIIVAAGFTVAFLLAACGVVAMAIWIRAALIPPG</sequence>
<evidence type="ECO:0000256" key="2">
    <source>
        <dbReference type="ARBA" id="ARBA00022475"/>
    </source>
</evidence>
<dbReference type="SUPFAM" id="SSF103473">
    <property type="entry name" value="MFS general substrate transporter"/>
    <property type="match status" value="1"/>
</dbReference>
<protein>
    <submittedName>
        <fullName evidence="8">MFS transporter</fullName>
    </submittedName>
</protein>
<keyword evidence="2" id="KW-1003">Cell membrane</keyword>